<gene>
    <name evidence="4" type="ORF">AAF712_006317</name>
</gene>
<evidence type="ECO:0000256" key="1">
    <source>
        <dbReference type="ARBA" id="ARBA00022723"/>
    </source>
</evidence>
<keyword evidence="1" id="KW-0479">Metal-binding</keyword>
<dbReference type="SUPFAM" id="SSF48056">
    <property type="entry name" value="Di-copper centre-containing domain"/>
    <property type="match status" value="1"/>
</dbReference>
<dbReference type="Proteomes" id="UP001437256">
    <property type="component" value="Unassembled WGS sequence"/>
</dbReference>
<dbReference type="InterPro" id="IPR050316">
    <property type="entry name" value="Tyrosinase/Hemocyanin"/>
</dbReference>
<name>A0ABR3A062_9AGAR</name>
<dbReference type="PANTHER" id="PTHR11474">
    <property type="entry name" value="TYROSINASE FAMILY MEMBER"/>
    <property type="match status" value="1"/>
</dbReference>
<dbReference type="PANTHER" id="PTHR11474:SF125">
    <property type="entry name" value="N-ACETYL-6-HYDROXYTRYPTOPHAN OXIDASE IVOB-RELATED"/>
    <property type="match status" value="1"/>
</dbReference>
<evidence type="ECO:0000256" key="2">
    <source>
        <dbReference type="ARBA" id="ARBA00023002"/>
    </source>
</evidence>
<proteinExistence type="predicted"/>
<evidence type="ECO:0000259" key="3">
    <source>
        <dbReference type="PROSITE" id="PS00498"/>
    </source>
</evidence>
<dbReference type="PRINTS" id="PR00092">
    <property type="entry name" value="TYROSINASE"/>
</dbReference>
<dbReference type="EMBL" id="JBBXMP010000033">
    <property type="protein sequence ID" value="KAL0066712.1"/>
    <property type="molecule type" value="Genomic_DNA"/>
</dbReference>
<dbReference type="PROSITE" id="PS00498">
    <property type="entry name" value="TYROSINASE_2"/>
    <property type="match status" value="1"/>
</dbReference>
<reference evidence="4 5" key="1">
    <citation type="submission" date="2024-05" db="EMBL/GenBank/DDBJ databases">
        <title>A draft genome resource for the thread blight pathogen Marasmius tenuissimus strain MS-2.</title>
        <authorList>
            <person name="Yulfo-Soto G.E."/>
            <person name="Baruah I.K."/>
            <person name="Amoako-Attah I."/>
            <person name="Bukari Y."/>
            <person name="Meinhardt L.W."/>
            <person name="Bailey B.A."/>
            <person name="Cohen S.P."/>
        </authorList>
    </citation>
    <scope>NUCLEOTIDE SEQUENCE [LARGE SCALE GENOMIC DNA]</scope>
    <source>
        <strain evidence="4 5">MS-2</strain>
    </source>
</reference>
<protein>
    <recommendedName>
        <fullName evidence="3">Tyrosinase copper-binding domain-containing protein</fullName>
    </recommendedName>
</protein>
<dbReference type="InterPro" id="IPR002227">
    <property type="entry name" value="Tyrosinase_Cu-bd"/>
</dbReference>
<dbReference type="InterPro" id="IPR008922">
    <property type="entry name" value="Di-copper_centre_dom_sf"/>
</dbReference>
<comment type="caution">
    <text evidence="4">The sequence shown here is derived from an EMBL/GenBank/DDBJ whole genome shotgun (WGS) entry which is preliminary data.</text>
</comment>
<feature type="domain" description="Tyrosinase copper-binding" evidence="3">
    <location>
        <begin position="139"/>
        <end position="150"/>
    </location>
</feature>
<organism evidence="4 5">
    <name type="scientific">Marasmius tenuissimus</name>
    <dbReference type="NCBI Taxonomy" id="585030"/>
    <lineage>
        <taxon>Eukaryota</taxon>
        <taxon>Fungi</taxon>
        <taxon>Dikarya</taxon>
        <taxon>Basidiomycota</taxon>
        <taxon>Agaricomycotina</taxon>
        <taxon>Agaricomycetes</taxon>
        <taxon>Agaricomycetidae</taxon>
        <taxon>Agaricales</taxon>
        <taxon>Marasmiineae</taxon>
        <taxon>Marasmiaceae</taxon>
        <taxon>Marasmius</taxon>
    </lineage>
</organism>
<evidence type="ECO:0000313" key="5">
    <source>
        <dbReference type="Proteomes" id="UP001437256"/>
    </source>
</evidence>
<sequence>MDSFVSSPVFDPVYGFGGNGEDIPGYLGQFGNLTNFPGWTAEAVTGGGCITDGPFASYNLSVGPGPINNTERCIQRSFSSAFIYTMSDEAVANATKHPNFEDFRIDLEGWPVTPTARPHDGVHMALGGDMTDSYSAPSDPIFYLHHSNLDRIWWEWQMEDPENRLYEVTGRTTFDPPYRNATLDFPLPSGLAPLIDVASVMDTRNEFLCYVYV</sequence>
<accession>A0ABR3A062</accession>
<dbReference type="Pfam" id="PF00264">
    <property type="entry name" value="Tyrosinase"/>
    <property type="match status" value="1"/>
</dbReference>
<evidence type="ECO:0000313" key="4">
    <source>
        <dbReference type="EMBL" id="KAL0066712.1"/>
    </source>
</evidence>
<keyword evidence="5" id="KW-1185">Reference proteome</keyword>
<keyword evidence="2" id="KW-0560">Oxidoreductase</keyword>
<dbReference type="Gene3D" id="1.10.1280.10">
    <property type="entry name" value="Di-copper center containing domain from catechol oxidase"/>
    <property type="match status" value="1"/>
</dbReference>